<dbReference type="AlphaFoldDB" id="A0A5B2V2H7"/>
<dbReference type="RefSeq" id="WP_149822295.1">
    <property type="nucleotide sequence ID" value="NZ_VUOA01000056.1"/>
</dbReference>
<sequence length="76" mass="8321">MNIIAETDDRSTMEVEFERLLVTFKDHLSPEARGNILGFLHLAGDLPIKTDLSLNAEGQVVLVFSVDGEPARAAEP</sequence>
<reference evidence="1 2" key="2">
    <citation type="submission" date="2019-09" db="EMBL/GenBank/DDBJ databases">
        <authorList>
            <person name="Jin C."/>
        </authorList>
    </citation>
    <scope>NUCLEOTIDE SEQUENCE [LARGE SCALE GENOMIC DNA]</scope>
    <source>
        <strain evidence="1 2">BN140002</strain>
    </source>
</reference>
<organism evidence="1 2">
    <name type="scientific">Salinarimonas soli</name>
    <dbReference type="NCBI Taxonomy" id="1638099"/>
    <lineage>
        <taxon>Bacteria</taxon>
        <taxon>Pseudomonadati</taxon>
        <taxon>Pseudomonadota</taxon>
        <taxon>Alphaproteobacteria</taxon>
        <taxon>Hyphomicrobiales</taxon>
        <taxon>Salinarimonadaceae</taxon>
        <taxon>Salinarimonas</taxon>
    </lineage>
</organism>
<dbReference type="Proteomes" id="UP000323142">
    <property type="component" value="Unassembled WGS sequence"/>
</dbReference>
<keyword evidence="2" id="KW-1185">Reference proteome</keyword>
<accession>A0A5B2V2H7</accession>
<evidence type="ECO:0000313" key="2">
    <source>
        <dbReference type="Proteomes" id="UP000323142"/>
    </source>
</evidence>
<proteinExistence type="predicted"/>
<comment type="caution">
    <text evidence="1">The sequence shown here is derived from an EMBL/GenBank/DDBJ whole genome shotgun (WGS) entry which is preliminary data.</text>
</comment>
<protein>
    <submittedName>
        <fullName evidence="1">Uncharacterized protein</fullName>
    </submittedName>
</protein>
<gene>
    <name evidence="1" type="ORF">F0L46_24780</name>
</gene>
<evidence type="ECO:0000313" key="1">
    <source>
        <dbReference type="EMBL" id="KAA2233136.1"/>
    </source>
</evidence>
<dbReference type="EMBL" id="VUOA01000056">
    <property type="protein sequence ID" value="KAA2233136.1"/>
    <property type="molecule type" value="Genomic_DNA"/>
</dbReference>
<name>A0A5B2V2H7_9HYPH</name>
<reference evidence="1 2" key="1">
    <citation type="submission" date="2019-09" db="EMBL/GenBank/DDBJ databases">
        <title>Salinarimonas rosea gen. nov., sp. nov., a new member of the a-2 subgroup of the Proteobacteria.</title>
        <authorList>
            <person name="Liu J."/>
        </authorList>
    </citation>
    <scope>NUCLEOTIDE SEQUENCE [LARGE SCALE GENOMIC DNA]</scope>
    <source>
        <strain evidence="1 2">BN140002</strain>
    </source>
</reference>